<dbReference type="GO" id="GO:0006974">
    <property type="term" value="P:DNA damage response"/>
    <property type="evidence" value="ECO:0007669"/>
    <property type="project" value="UniProtKB-KW"/>
</dbReference>
<feature type="domain" description="Methylated-DNA-[protein]-cysteine S-methyltransferase DNA binding" evidence="3">
    <location>
        <begin position="78"/>
        <end position="136"/>
    </location>
</feature>
<comment type="caution">
    <text evidence="4">The sequence shown here is derived from an EMBL/GenBank/DDBJ whole genome shotgun (WGS) entry which is preliminary data.</text>
</comment>
<dbReference type="InterPro" id="IPR014048">
    <property type="entry name" value="MethylDNA_cys_MeTrfase_DNA-bd"/>
</dbReference>
<evidence type="ECO:0000313" key="5">
    <source>
        <dbReference type="Proteomes" id="UP001596395"/>
    </source>
</evidence>
<dbReference type="AlphaFoldDB" id="A0ABD5VD18"/>
<feature type="region of interest" description="Disordered" evidence="2">
    <location>
        <begin position="134"/>
        <end position="156"/>
    </location>
</feature>
<evidence type="ECO:0000256" key="1">
    <source>
        <dbReference type="ARBA" id="ARBA00022763"/>
    </source>
</evidence>
<keyword evidence="5" id="KW-1185">Reference proteome</keyword>
<reference evidence="4 5" key="1">
    <citation type="journal article" date="2019" name="Int. J. Syst. Evol. Microbiol.">
        <title>The Global Catalogue of Microorganisms (GCM) 10K type strain sequencing project: providing services to taxonomists for standard genome sequencing and annotation.</title>
        <authorList>
            <consortium name="The Broad Institute Genomics Platform"/>
            <consortium name="The Broad Institute Genome Sequencing Center for Infectious Disease"/>
            <person name="Wu L."/>
            <person name="Ma J."/>
        </authorList>
    </citation>
    <scope>NUCLEOTIDE SEQUENCE [LARGE SCALE GENOMIC DNA]</scope>
    <source>
        <strain evidence="4 5">GX26</strain>
    </source>
</reference>
<dbReference type="Pfam" id="PF01035">
    <property type="entry name" value="DNA_binding_1"/>
    <property type="match status" value="1"/>
</dbReference>
<protein>
    <submittedName>
        <fullName evidence="4">MGMT family protein</fullName>
    </submittedName>
</protein>
<keyword evidence="1" id="KW-0227">DNA damage</keyword>
<organism evidence="4 5">
    <name type="scientific">Halorubellus litoreus</name>
    <dbReference type="NCBI Taxonomy" id="755308"/>
    <lineage>
        <taxon>Archaea</taxon>
        <taxon>Methanobacteriati</taxon>
        <taxon>Methanobacteriota</taxon>
        <taxon>Stenosarchaea group</taxon>
        <taxon>Halobacteria</taxon>
        <taxon>Halobacteriales</taxon>
        <taxon>Halorubellaceae</taxon>
        <taxon>Halorubellus</taxon>
    </lineage>
</organism>
<gene>
    <name evidence="4" type="ORF">ACFQGB_01735</name>
</gene>
<dbReference type="InterPro" id="IPR036217">
    <property type="entry name" value="MethylDNA_cys_MeTrfase_DNAb"/>
</dbReference>
<accession>A0ABD5VD18</accession>
<sequence length="156" mass="17432">MDAADTAGIYAREIEYLERYVQFGVASGRVISVSFPEFPDDHASDDYELLDRFERYCEGISEDDFADVEVGLTVPTGERKVLEALRQVGYGEQVSVEQLAKMTPTLSADDDEDVIVVREALAENPLPVIFPDHRVRDGPSALPPQVEQKLRSLEDL</sequence>
<dbReference type="RefSeq" id="WP_336348600.1">
    <property type="nucleotide sequence ID" value="NZ_JAZAQL010000001.1"/>
</dbReference>
<dbReference type="Proteomes" id="UP001596395">
    <property type="component" value="Unassembled WGS sequence"/>
</dbReference>
<dbReference type="Gene3D" id="1.10.10.10">
    <property type="entry name" value="Winged helix-like DNA-binding domain superfamily/Winged helix DNA-binding domain"/>
    <property type="match status" value="1"/>
</dbReference>
<evidence type="ECO:0000313" key="4">
    <source>
        <dbReference type="EMBL" id="MFC6951573.1"/>
    </source>
</evidence>
<dbReference type="InterPro" id="IPR036388">
    <property type="entry name" value="WH-like_DNA-bd_sf"/>
</dbReference>
<proteinExistence type="predicted"/>
<evidence type="ECO:0000259" key="3">
    <source>
        <dbReference type="Pfam" id="PF01035"/>
    </source>
</evidence>
<name>A0ABD5VD18_9EURY</name>
<evidence type="ECO:0000256" key="2">
    <source>
        <dbReference type="SAM" id="MobiDB-lite"/>
    </source>
</evidence>
<dbReference type="EMBL" id="JBHSXN010000001">
    <property type="protein sequence ID" value="MFC6951573.1"/>
    <property type="molecule type" value="Genomic_DNA"/>
</dbReference>
<dbReference type="SUPFAM" id="SSF46767">
    <property type="entry name" value="Methylated DNA-protein cysteine methyltransferase, C-terminal domain"/>
    <property type="match status" value="1"/>
</dbReference>